<dbReference type="InterPro" id="IPR039182">
    <property type="entry name" value="Pop1"/>
</dbReference>
<dbReference type="GO" id="GO:0001682">
    <property type="term" value="P:tRNA 5'-leader removal"/>
    <property type="evidence" value="ECO:0007669"/>
    <property type="project" value="InterPro"/>
</dbReference>
<evidence type="ECO:0000313" key="4">
    <source>
        <dbReference type="EMBL" id="KAG0659987.1"/>
    </source>
</evidence>
<dbReference type="Proteomes" id="UP000777482">
    <property type="component" value="Unassembled WGS sequence"/>
</dbReference>
<keyword evidence="5" id="KW-1185">Reference proteome</keyword>
<dbReference type="InterPro" id="IPR012590">
    <property type="entry name" value="POPLD_dom"/>
</dbReference>
<evidence type="ECO:0000313" key="5">
    <source>
        <dbReference type="Proteomes" id="UP000777482"/>
    </source>
</evidence>
<dbReference type="OrthoDB" id="442863at2759"/>
<feature type="region of interest" description="Disordered" evidence="1">
    <location>
        <begin position="1"/>
        <end position="58"/>
    </location>
</feature>
<feature type="domain" description="POPLD" evidence="2">
    <location>
        <begin position="441"/>
        <end position="531"/>
    </location>
</feature>
<feature type="region of interest" description="Disordered" evidence="1">
    <location>
        <begin position="494"/>
        <end position="522"/>
    </location>
</feature>
<comment type="caution">
    <text evidence="4">The sequence shown here is derived from an EMBL/GenBank/DDBJ whole genome shotgun (WGS) entry which is preliminary data.</text>
</comment>
<dbReference type="Pfam" id="PF08170">
    <property type="entry name" value="POPLD"/>
    <property type="match status" value="1"/>
</dbReference>
<dbReference type="PANTHER" id="PTHR22731:SF3">
    <property type="entry name" value="RIBONUCLEASES P_MRP PROTEIN SUBUNIT POP1"/>
    <property type="match status" value="1"/>
</dbReference>
<name>A0A9P6VZ18_RHOMI</name>
<feature type="region of interest" description="Disordered" evidence="1">
    <location>
        <begin position="227"/>
        <end position="248"/>
    </location>
</feature>
<accession>A0A9P6VZ18</accession>
<dbReference type="Pfam" id="PF22770">
    <property type="entry name" value="POP1_C"/>
    <property type="match status" value="1"/>
</dbReference>
<feature type="domain" description="POP1 C-terminal" evidence="3">
    <location>
        <begin position="678"/>
        <end position="744"/>
    </location>
</feature>
<dbReference type="GO" id="GO:0000172">
    <property type="term" value="C:ribonuclease MRP complex"/>
    <property type="evidence" value="ECO:0007669"/>
    <property type="project" value="InterPro"/>
</dbReference>
<sequence>MGPKRPNDGAVTGAALKRQRMREQRTIAVEPSRGGNSSTHRTRPGGSAASGNTGLPPVLEVEKFAQHIISAGPSIRDLGDAACDEDCKGGWNSTSVSVTTAPSAPASRESQHPSPAGTIEGESEGRGPERCGETETSDEEYARSASAATGSEGGNVSEETDYYQYFELEGPLEDLQGVLDAICDPAAISPGSKRYSSGSREVTADVYDPEATYPRGRIGPATFIWKPEEPQEGAGPVASTSTSPPPPSRRTLLVRVHPAVARLAALAAEKVILEKRLGLSVALRRFDNEFLTFEITGQRATEVIKAVLKPTNATDTRTTEAWRKLDSHSGPAGVPTGMAIGVSVYDPRLSFPPKLDKKATSSTTPLTPASQVAACSLFWNPKHRASIRKPRYRKRDLDMRRAENLVPGMALAPLAQDDRIPVLLSQRTVASASTGEKAIYGWTLTVPAGWGMPFWSSLVYSTPRVGGLRERSQQYQEAQALRFPEDAVDTPGFAEHETRREADEKGYWDRRPPAKRPSYAKLGTTSPWRVDMDDVLSKAARRSEGLAELKPFVLARSIAERILKGAASGRLVGAGDKMDTTDAPSISHPRQRAALVEKQLLEEWQAVGGGEAQIPDLLAAAMVHVKITPCTRGVPQDLALVYELDVEQARQVRTKVTASVAGNAVLATGEEEGPEDLCDRPKAEQIIGRVTTGSFSLSSGHGSGIAVISLCRLLQMASRPPDLQRLVLFRNRDVETFRAATLDLL</sequence>
<reference evidence="4 5" key="1">
    <citation type="submission" date="2020-11" db="EMBL/GenBank/DDBJ databases">
        <title>Kefir isolates.</title>
        <authorList>
            <person name="Marcisauskas S."/>
            <person name="Kim Y."/>
            <person name="Blasche S."/>
        </authorList>
    </citation>
    <scope>NUCLEOTIDE SEQUENCE [LARGE SCALE GENOMIC DNA]</scope>
    <source>
        <strain evidence="4 5">KR</strain>
    </source>
</reference>
<gene>
    <name evidence="4" type="ORF">C6P46_004788</name>
</gene>
<dbReference type="AlphaFoldDB" id="A0A9P6VZ18"/>
<evidence type="ECO:0000259" key="2">
    <source>
        <dbReference type="Pfam" id="PF08170"/>
    </source>
</evidence>
<feature type="compositionally biased region" description="Basic and acidic residues" evidence="1">
    <location>
        <begin position="123"/>
        <end position="133"/>
    </location>
</feature>
<feature type="region of interest" description="Disordered" evidence="1">
    <location>
        <begin position="83"/>
        <end position="156"/>
    </location>
</feature>
<feature type="compositionally biased region" description="Basic and acidic residues" evidence="1">
    <location>
        <begin position="494"/>
        <end position="512"/>
    </location>
</feature>
<evidence type="ECO:0000256" key="1">
    <source>
        <dbReference type="SAM" id="MobiDB-lite"/>
    </source>
</evidence>
<dbReference type="InterPro" id="IPR055079">
    <property type="entry name" value="POP1_C"/>
</dbReference>
<feature type="compositionally biased region" description="Low complexity" evidence="1">
    <location>
        <begin position="93"/>
        <end position="107"/>
    </location>
</feature>
<dbReference type="GO" id="GO:0005655">
    <property type="term" value="C:nucleolar ribonuclease P complex"/>
    <property type="evidence" value="ECO:0007669"/>
    <property type="project" value="InterPro"/>
</dbReference>
<dbReference type="PANTHER" id="PTHR22731">
    <property type="entry name" value="RIBONUCLEASES P/MRP PROTEIN SUBUNIT POP1"/>
    <property type="match status" value="1"/>
</dbReference>
<evidence type="ECO:0000259" key="3">
    <source>
        <dbReference type="Pfam" id="PF22770"/>
    </source>
</evidence>
<organism evidence="4 5">
    <name type="scientific">Rhodotorula mucilaginosa</name>
    <name type="common">Yeast</name>
    <name type="synonym">Rhodotorula rubra</name>
    <dbReference type="NCBI Taxonomy" id="5537"/>
    <lineage>
        <taxon>Eukaryota</taxon>
        <taxon>Fungi</taxon>
        <taxon>Dikarya</taxon>
        <taxon>Basidiomycota</taxon>
        <taxon>Pucciniomycotina</taxon>
        <taxon>Microbotryomycetes</taxon>
        <taxon>Sporidiobolales</taxon>
        <taxon>Sporidiobolaceae</taxon>
        <taxon>Rhodotorula</taxon>
    </lineage>
</organism>
<dbReference type="EMBL" id="PUHQ01000048">
    <property type="protein sequence ID" value="KAG0659987.1"/>
    <property type="molecule type" value="Genomic_DNA"/>
</dbReference>
<protein>
    <submittedName>
        <fullName evidence="4">Uncharacterized protein</fullName>
    </submittedName>
</protein>
<proteinExistence type="predicted"/>